<feature type="compositionally biased region" description="Polar residues" evidence="1">
    <location>
        <begin position="81"/>
        <end position="97"/>
    </location>
</feature>
<dbReference type="PANTHER" id="PTHR47018">
    <property type="entry name" value="CXC DOMAIN-CONTAINING PROTEIN-RELATED"/>
    <property type="match status" value="1"/>
</dbReference>
<evidence type="ECO:0000256" key="1">
    <source>
        <dbReference type="SAM" id="MobiDB-lite"/>
    </source>
</evidence>
<evidence type="ECO:0000313" key="3">
    <source>
        <dbReference type="Proteomes" id="UP001529510"/>
    </source>
</evidence>
<protein>
    <submittedName>
        <fullName evidence="2">Uncharacterized protein</fullName>
    </submittedName>
</protein>
<feature type="non-terminal residue" evidence="2">
    <location>
        <position position="1580"/>
    </location>
</feature>
<organism evidence="2 3">
    <name type="scientific">Cirrhinus mrigala</name>
    <name type="common">Mrigala</name>
    <dbReference type="NCBI Taxonomy" id="683832"/>
    <lineage>
        <taxon>Eukaryota</taxon>
        <taxon>Metazoa</taxon>
        <taxon>Chordata</taxon>
        <taxon>Craniata</taxon>
        <taxon>Vertebrata</taxon>
        <taxon>Euteleostomi</taxon>
        <taxon>Actinopterygii</taxon>
        <taxon>Neopterygii</taxon>
        <taxon>Teleostei</taxon>
        <taxon>Ostariophysi</taxon>
        <taxon>Cypriniformes</taxon>
        <taxon>Cyprinidae</taxon>
        <taxon>Labeoninae</taxon>
        <taxon>Labeonini</taxon>
        <taxon>Cirrhinus</taxon>
    </lineage>
</organism>
<keyword evidence="3" id="KW-1185">Reference proteome</keyword>
<comment type="caution">
    <text evidence="2">The sequence shown here is derived from an EMBL/GenBank/DDBJ whole genome shotgun (WGS) entry which is preliminary data.</text>
</comment>
<dbReference type="Proteomes" id="UP001529510">
    <property type="component" value="Unassembled WGS sequence"/>
</dbReference>
<accession>A0ABD0RBQ1</accession>
<dbReference type="EMBL" id="JAMKFB020000004">
    <property type="protein sequence ID" value="KAL0195005.1"/>
    <property type="molecule type" value="Genomic_DNA"/>
</dbReference>
<evidence type="ECO:0000313" key="2">
    <source>
        <dbReference type="EMBL" id="KAL0195005.1"/>
    </source>
</evidence>
<proteinExistence type="predicted"/>
<reference evidence="2 3" key="1">
    <citation type="submission" date="2024-05" db="EMBL/GenBank/DDBJ databases">
        <title>Genome sequencing and assembly of Indian major carp, Cirrhinus mrigala (Hamilton, 1822).</title>
        <authorList>
            <person name="Mohindra V."/>
            <person name="Chowdhury L.M."/>
            <person name="Lal K."/>
            <person name="Jena J.K."/>
        </authorList>
    </citation>
    <scope>NUCLEOTIDE SEQUENCE [LARGE SCALE GENOMIC DNA]</scope>
    <source>
        <strain evidence="2">CM1030</strain>
        <tissue evidence="2">Blood</tissue>
    </source>
</reference>
<dbReference type="PANTHER" id="PTHR47018:SF1">
    <property type="entry name" value="TESMIN_TSO1-LIKE CXC DOMAIN-CONTAINING PROTEIN"/>
    <property type="match status" value="1"/>
</dbReference>
<sequence>MHEPIMQIMSETLWVVCPLRPTFHMNTTLRVTYCTFRFAGPINDDKSAKIQTRNRKYRMSKVVGLLKSIFEPNRSLHGTSTKFGTNDVQDIPSNKSTGPPVFKMAASSNAKKRFSRMCQRGIAEPRTDTKAALKSPPTRYECSSDGYSMIAKNIPLFQAINLLPIRLDTSRLDDGGGIEDTLRRNGAMYHQNCRKMFSNYKLKRATKRAAETQNDPGEGHQKIRRASTEVQQCFLCEKMEPTSEMRQAMTMQLNERLNECARNLNDGKLLALLSGGDVVALELKYHWSCLTDLYHRERAHIKAEKQEKIQSSQEKEAFHLVFSELLTYVIEAKKTNSDGPSVFRLAELVNLYRERLKQFGTDLPDVNATRLKERLLAEIPGLVAYKKGRDILLAFEKDVGPVLSEASSDADAIILAKAAQILRRHMVNHKSKFEGNLYESSVHDSFPPALLQFVCMIEHGADIKSQLKFGATTNDLAMAQLLQYNCFAKCKEGAATQRHSRDRETPFPVYIGMSIYAKTRKRHLVEMLHDHGLSIPYNRVLDISAQLGDAVVNRYIEEGLVCPPKLRKGLFCTSAMDNIDHNPSSTTATSSFHGTSISIFQHTSSENQGEVREPILIKNSSVKKVPELPDSYTNVHPAFFTKKKPSPPKGNVTYASLPTLLLTNEYEWLQKVSLTQDVDDEVNITWSAHHAEKKRGLAFDVSITSLFPLLRDEAHSIATVRHTMNKVRDAIAHLNPGQVPVITADQPIYSIAKQVQWHWPDLYGEDKFVVMFGGLHIEMAAFRSLGTLLQSSGWTGALVEAVVASSGTADSFLSASSVTRTRHMHQVTACCLYMLRKEAYEYHCADQNDGALNFNDWCEKCRKESPQFQFWELVLSMELVIFSLVRSFREANFNLYCQALSALIPFFFANNNVNYARWLPIHLRDMVSLEQTHPQIFNEFQLGKFVVHKTHREFSGIAIDQAHEQANAVVKGDGGAIGVTEDPSALRRWMVSGPEVSQLVNQYELASEVNEATEDIRHHEQTRQSQKSFTDKVQRLFAVMKDLGNPFQEESKDLLTLDTKNIAHPSAAELVRTHLEKGQVAFRDFFNGLGDETSFYRPIKKNKVDFFRQEAASACSDMKKQVLKDDCRLFSQLFISCQSRECDLLEFFKHENQSFPAALSDTGKLYYGQKSQLANILEATISPPDKQPECGAIIIDGSSLVYSLSPKTSKTFEEYAVQDVVPKIQAYSSKYERTDIIFDVYWTSSLKAETRSNRGKGGRRRVTDKTKLPPNWKSFLRDNENKTELFGFLAEKIVTLCPDNVVVVTKGEQALSNKPISLEGLSPCNHEEADSRIFTHALHATKQQIKSVLIKACDTDILVVAVNVFATLQDAGLEKIWIEFGQGQSIRWLPIHDMVVNLGPEKSSGMLFFHAFTGCDVVSAFRGKSKKSAWQAWGVCPEVSPVFKKLSQYPPIIEDADLNILEKFVITMYDKQSTTCKVDEARLDLFARKQRSYDAIPPTSASLVQHVKRSAFQAACIWGQATVCKMQTESPANWGWQKDGQIWQVLWTTLPPIAQTCEQLTKCGCKTECQGRCKCYRFGL</sequence>
<gene>
    <name evidence="2" type="ORF">M9458_008577</name>
</gene>
<name>A0ABD0RBQ1_CIRMR</name>
<feature type="region of interest" description="Disordered" evidence="1">
    <location>
        <begin position="81"/>
        <end position="100"/>
    </location>
</feature>